<dbReference type="GO" id="GO:0003677">
    <property type="term" value="F:DNA binding"/>
    <property type="evidence" value="ECO:0007669"/>
    <property type="project" value="UniProtKB-UniRule"/>
</dbReference>
<dbReference type="GO" id="GO:0005829">
    <property type="term" value="C:cytosol"/>
    <property type="evidence" value="ECO:0007669"/>
    <property type="project" value="TreeGrafter"/>
</dbReference>
<keyword evidence="4 12" id="KW-0547">Nucleotide-binding</keyword>
<comment type="similarity">
    <text evidence="1 12">Belongs to the helicase family. DnaB subfamily.</text>
</comment>
<dbReference type="AlphaFoldDB" id="A0A923I1Q9"/>
<dbReference type="EC" id="5.6.2.3" evidence="11 12"/>
<evidence type="ECO:0000256" key="6">
    <source>
        <dbReference type="ARBA" id="ARBA00022806"/>
    </source>
</evidence>
<dbReference type="Gene3D" id="3.40.50.300">
    <property type="entry name" value="P-loop containing nucleotide triphosphate hydrolases"/>
    <property type="match status" value="1"/>
</dbReference>
<keyword evidence="8 12" id="KW-0238">DNA-binding</keyword>
<accession>A0A923I1Q9</accession>
<evidence type="ECO:0000256" key="8">
    <source>
        <dbReference type="ARBA" id="ARBA00023125"/>
    </source>
</evidence>
<dbReference type="NCBIfam" id="NF004384">
    <property type="entry name" value="PRK05748.1"/>
    <property type="match status" value="1"/>
</dbReference>
<comment type="catalytic activity">
    <reaction evidence="10 12">
        <text>ATP + H2O = ADP + phosphate + H(+)</text>
        <dbReference type="Rhea" id="RHEA:13065"/>
        <dbReference type="ChEBI" id="CHEBI:15377"/>
        <dbReference type="ChEBI" id="CHEBI:15378"/>
        <dbReference type="ChEBI" id="CHEBI:30616"/>
        <dbReference type="ChEBI" id="CHEBI:43474"/>
        <dbReference type="ChEBI" id="CHEBI:456216"/>
        <dbReference type="EC" id="5.6.2.3"/>
    </reaction>
</comment>
<organism evidence="14 15">
    <name type="scientific">Acetobacterium paludosum</name>
    <dbReference type="NCBI Taxonomy" id="52693"/>
    <lineage>
        <taxon>Bacteria</taxon>
        <taxon>Bacillati</taxon>
        <taxon>Bacillota</taxon>
        <taxon>Clostridia</taxon>
        <taxon>Eubacteriales</taxon>
        <taxon>Eubacteriaceae</taxon>
        <taxon>Acetobacterium</taxon>
    </lineage>
</organism>
<evidence type="ECO:0000256" key="5">
    <source>
        <dbReference type="ARBA" id="ARBA00022801"/>
    </source>
</evidence>
<dbReference type="InterPro" id="IPR027417">
    <property type="entry name" value="P-loop_NTPase"/>
</dbReference>
<dbReference type="GO" id="GO:0042802">
    <property type="term" value="F:identical protein binding"/>
    <property type="evidence" value="ECO:0007669"/>
    <property type="project" value="UniProtKB-ARBA"/>
</dbReference>
<comment type="function">
    <text evidence="12">The main replicative DNA helicase, it participates in initiation and elongation during chromosome replication. Travels ahead of the DNA replisome, separating dsDNA into templates for DNA synthesis. A processive ATP-dependent 5'-3' DNA helicase it has DNA-dependent ATPase activity.</text>
</comment>
<dbReference type="NCBIfam" id="TIGR00665">
    <property type="entry name" value="DnaB"/>
    <property type="match status" value="1"/>
</dbReference>
<dbReference type="GO" id="GO:0043139">
    <property type="term" value="F:5'-3' DNA helicase activity"/>
    <property type="evidence" value="ECO:0007669"/>
    <property type="project" value="UniProtKB-EC"/>
</dbReference>
<dbReference type="PANTHER" id="PTHR30153">
    <property type="entry name" value="REPLICATIVE DNA HELICASE DNAB"/>
    <property type="match status" value="1"/>
</dbReference>
<protein>
    <recommendedName>
        <fullName evidence="11 12">Replicative DNA helicase</fullName>
        <ecNumber evidence="11 12">5.6.2.3</ecNumber>
    </recommendedName>
</protein>
<keyword evidence="6 12" id="KW-0347">Helicase</keyword>
<dbReference type="SUPFAM" id="SSF52540">
    <property type="entry name" value="P-loop containing nucleoside triphosphate hydrolases"/>
    <property type="match status" value="1"/>
</dbReference>
<dbReference type="CDD" id="cd00984">
    <property type="entry name" value="DnaB_C"/>
    <property type="match status" value="1"/>
</dbReference>
<evidence type="ECO:0000256" key="1">
    <source>
        <dbReference type="ARBA" id="ARBA00008428"/>
    </source>
</evidence>
<evidence type="ECO:0000256" key="4">
    <source>
        <dbReference type="ARBA" id="ARBA00022741"/>
    </source>
</evidence>
<evidence type="ECO:0000256" key="3">
    <source>
        <dbReference type="ARBA" id="ARBA00022705"/>
    </source>
</evidence>
<dbReference type="InterPro" id="IPR007693">
    <property type="entry name" value="DNA_helicase_DnaB-like_N"/>
</dbReference>
<dbReference type="Proteomes" id="UP000616595">
    <property type="component" value="Unassembled WGS sequence"/>
</dbReference>
<dbReference type="PANTHER" id="PTHR30153:SF2">
    <property type="entry name" value="REPLICATIVE DNA HELICASE"/>
    <property type="match status" value="1"/>
</dbReference>
<keyword evidence="9" id="KW-0413">Isomerase</keyword>
<dbReference type="Pfam" id="PF00772">
    <property type="entry name" value="DnaB"/>
    <property type="match status" value="1"/>
</dbReference>
<dbReference type="InterPro" id="IPR007692">
    <property type="entry name" value="DNA_helicase_DnaB"/>
</dbReference>
<dbReference type="GO" id="GO:0006269">
    <property type="term" value="P:DNA replication, synthesis of primer"/>
    <property type="evidence" value="ECO:0007669"/>
    <property type="project" value="UniProtKB-UniRule"/>
</dbReference>
<dbReference type="InterPro" id="IPR016136">
    <property type="entry name" value="DNA_helicase_N/primase_C"/>
</dbReference>
<dbReference type="FunFam" id="3.40.50.300:FF:000076">
    <property type="entry name" value="Replicative DNA helicase"/>
    <property type="match status" value="1"/>
</dbReference>
<dbReference type="EMBL" id="WJBD01000009">
    <property type="protein sequence ID" value="MBC3888448.1"/>
    <property type="molecule type" value="Genomic_DNA"/>
</dbReference>
<dbReference type="PROSITE" id="PS51199">
    <property type="entry name" value="SF4_HELICASE"/>
    <property type="match status" value="1"/>
</dbReference>
<name>A0A923I1Q9_9FIRM</name>
<feature type="domain" description="SF4 helicase" evidence="13">
    <location>
        <begin position="176"/>
        <end position="441"/>
    </location>
</feature>
<dbReference type="Gene3D" id="1.10.860.10">
    <property type="entry name" value="DNAb Helicase, Chain A"/>
    <property type="match status" value="1"/>
</dbReference>
<dbReference type="FunFam" id="1.10.860.10:FF:000001">
    <property type="entry name" value="Replicative DNA helicase"/>
    <property type="match status" value="1"/>
</dbReference>
<keyword evidence="5 12" id="KW-0378">Hydrolase</keyword>
<evidence type="ECO:0000256" key="10">
    <source>
        <dbReference type="ARBA" id="ARBA00048954"/>
    </source>
</evidence>
<dbReference type="GO" id="GO:0005524">
    <property type="term" value="F:ATP binding"/>
    <property type="evidence" value="ECO:0007669"/>
    <property type="project" value="UniProtKB-UniRule"/>
</dbReference>
<proteinExistence type="inferred from homology"/>
<evidence type="ECO:0000256" key="11">
    <source>
        <dbReference type="NCBIfam" id="TIGR00665"/>
    </source>
</evidence>
<dbReference type="GO" id="GO:1990077">
    <property type="term" value="C:primosome complex"/>
    <property type="evidence" value="ECO:0007669"/>
    <property type="project" value="UniProtKB-UniRule"/>
</dbReference>
<keyword evidence="15" id="KW-1185">Reference proteome</keyword>
<gene>
    <name evidence="14" type="primary">dnaB</name>
    <name evidence="14" type="ORF">GH810_09025</name>
</gene>
<evidence type="ECO:0000256" key="9">
    <source>
        <dbReference type="ARBA" id="ARBA00023235"/>
    </source>
</evidence>
<keyword evidence="2 12" id="KW-0639">Primosome</keyword>
<dbReference type="InterPro" id="IPR036185">
    <property type="entry name" value="DNA_heli_DnaB-like_N_sf"/>
</dbReference>
<evidence type="ECO:0000259" key="13">
    <source>
        <dbReference type="PROSITE" id="PS51199"/>
    </source>
</evidence>
<sequence>MMNPKVPPHNIEAEQSVLGAILMEESNIARAEELLSPDDFYRGAHKEIYQCMLDLHNERKPIDTVTLINVLRNRGVLDKIGGIGYLSELIEMVPINRNYVEYCQIVHEKAVIRNLIHTATQILEDSYGHYDNVGDVIDRAEQEIFKVSQGRRTGDFQSIQETLSTTLSQIEAIESNKGKLTGIETGFAELNHITSGLQPSDLIIVAARPSMGKTAFALNIAQNAAVKDNCSVAVFSLEMAKEQLVQRMLCATALVDSNNVRTGNLSKEDWERIVVGYNTLYGASIYIDDTPGITVSEVRSKCRRLKTEKSLDLIVIDYLQLMGGGGRTENRQNEISEMSRGLKALAREMNAPVIALSQLSRAPDARTDHHPVMSDLRESGSIEQDADVVMLLFREYYYEKNPELKNIAEINIAKQRNGPTGTIRLAWIPEYTKFNDLAVGFNEEDYGPDVFA</sequence>
<evidence type="ECO:0000256" key="7">
    <source>
        <dbReference type="ARBA" id="ARBA00022840"/>
    </source>
</evidence>
<dbReference type="SUPFAM" id="SSF48024">
    <property type="entry name" value="N-terminal domain of DnaB helicase"/>
    <property type="match status" value="1"/>
</dbReference>
<evidence type="ECO:0000256" key="2">
    <source>
        <dbReference type="ARBA" id="ARBA00022515"/>
    </source>
</evidence>
<dbReference type="InterPro" id="IPR007694">
    <property type="entry name" value="DNA_helicase_DnaB-like_C"/>
</dbReference>
<keyword evidence="3 12" id="KW-0235">DNA replication</keyword>
<reference evidence="14" key="1">
    <citation type="submission" date="2019-10" db="EMBL/GenBank/DDBJ databases">
        <authorList>
            <person name="Ross D.E."/>
            <person name="Gulliver D."/>
        </authorList>
    </citation>
    <scope>NUCLEOTIDE SEQUENCE</scope>
    <source>
        <strain evidence="14">DER-2019</strain>
    </source>
</reference>
<dbReference type="Pfam" id="PF03796">
    <property type="entry name" value="DnaB_C"/>
    <property type="match status" value="1"/>
</dbReference>
<evidence type="ECO:0000256" key="12">
    <source>
        <dbReference type="RuleBase" id="RU362085"/>
    </source>
</evidence>
<comment type="caution">
    <text evidence="14">The sequence shown here is derived from an EMBL/GenBank/DDBJ whole genome shotgun (WGS) entry which is preliminary data.</text>
</comment>
<reference evidence="14" key="2">
    <citation type="submission" date="2020-10" db="EMBL/GenBank/DDBJ databases">
        <title>Comparative genomics of the Acetobacterium genus.</title>
        <authorList>
            <person name="Marshall C."/>
            <person name="May H."/>
            <person name="Norman S."/>
        </authorList>
    </citation>
    <scope>NUCLEOTIDE SEQUENCE</scope>
    <source>
        <strain evidence="14">DER-2019</strain>
    </source>
</reference>
<dbReference type="GO" id="GO:0016787">
    <property type="term" value="F:hydrolase activity"/>
    <property type="evidence" value="ECO:0007669"/>
    <property type="project" value="UniProtKB-KW"/>
</dbReference>
<evidence type="ECO:0000313" key="15">
    <source>
        <dbReference type="Proteomes" id="UP000616595"/>
    </source>
</evidence>
<evidence type="ECO:0000313" key="14">
    <source>
        <dbReference type="EMBL" id="MBC3888448.1"/>
    </source>
</evidence>
<keyword evidence="7 12" id="KW-0067">ATP-binding</keyword>
<dbReference type="OrthoDB" id="9773982at2"/>